<gene>
    <name evidence="1" type="primary">msi112</name>
</gene>
<dbReference type="AlphaFoldDB" id="Q8KGV4"/>
<protein>
    <submittedName>
        <fullName evidence="1">Uncharacterized protein</fullName>
    </submittedName>
</protein>
<name>Q8KGV4_RHILI</name>
<sequence>MLKSSKVSKAFLDRGSSNSAIVGATAASSQIAARARNYTQETKPYAVDAGVRQCIGSARPERFSPSLAGAEVLTTPTVQHLCSVRVTTRLCGALGLGQGTAPLLKPTGLRQKIVRFGAPK</sequence>
<evidence type="ECO:0000313" key="1">
    <source>
        <dbReference type="EMBL" id="CAD31517.1"/>
    </source>
</evidence>
<organism evidence="1">
    <name type="scientific">Rhizobium loti</name>
    <name type="common">Mesorhizobium loti</name>
    <dbReference type="NCBI Taxonomy" id="381"/>
    <lineage>
        <taxon>Bacteria</taxon>
        <taxon>Pseudomonadati</taxon>
        <taxon>Pseudomonadota</taxon>
        <taxon>Alphaproteobacteria</taxon>
        <taxon>Hyphomicrobiales</taxon>
        <taxon>Phyllobacteriaceae</taxon>
        <taxon>Mesorhizobium</taxon>
    </lineage>
</organism>
<proteinExistence type="predicted"/>
<reference evidence="1" key="1">
    <citation type="journal article" date="2002" name="J. Bacteriol.">
        <title>Comparative sequence analysis of the symbiosis island of Mesorhizobium loti strain R7A.</title>
        <authorList>
            <person name="Sullivan J.T."/>
            <person name="Trzebiatowski J.R."/>
            <person name="Cruickshank R.W."/>
            <person name="Gouzy J."/>
            <person name="Brown S.D."/>
            <person name="Elliot R.M."/>
            <person name="Fleetwood D.J."/>
            <person name="McCallum N.G."/>
            <person name="Rossbach U."/>
            <person name="Stuart G.S."/>
            <person name="Weaver J.E."/>
            <person name="Webby R.J."/>
            <person name="de Bruijn F.J."/>
            <person name="Ronson C.W."/>
        </authorList>
    </citation>
    <scope>NUCLEOTIDE SEQUENCE</scope>
    <source>
        <strain evidence="1">R7A</strain>
    </source>
</reference>
<dbReference type="EMBL" id="AL672112">
    <property type="protein sequence ID" value="CAD31517.1"/>
    <property type="molecule type" value="Genomic_DNA"/>
</dbReference>
<accession>Q8KGV4</accession>